<dbReference type="EMBL" id="JAVRRJ010000002">
    <property type="protein sequence ID" value="KAK5088238.1"/>
    <property type="molecule type" value="Genomic_DNA"/>
</dbReference>
<organism evidence="1 2">
    <name type="scientific">Lithohypha guttulata</name>
    <dbReference type="NCBI Taxonomy" id="1690604"/>
    <lineage>
        <taxon>Eukaryota</taxon>
        <taxon>Fungi</taxon>
        <taxon>Dikarya</taxon>
        <taxon>Ascomycota</taxon>
        <taxon>Pezizomycotina</taxon>
        <taxon>Eurotiomycetes</taxon>
        <taxon>Chaetothyriomycetidae</taxon>
        <taxon>Chaetothyriales</taxon>
        <taxon>Trichomeriaceae</taxon>
        <taxon>Lithohypha</taxon>
    </lineage>
</organism>
<proteinExistence type="predicted"/>
<gene>
    <name evidence="1" type="ORF">LTR05_002455</name>
</gene>
<dbReference type="AlphaFoldDB" id="A0AAN7T471"/>
<accession>A0AAN7T471</accession>
<comment type="caution">
    <text evidence="1">The sequence shown here is derived from an EMBL/GenBank/DDBJ whole genome shotgun (WGS) entry which is preliminary data.</text>
</comment>
<name>A0AAN7T471_9EURO</name>
<evidence type="ECO:0000313" key="1">
    <source>
        <dbReference type="EMBL" id="KAK5088238.1"/>
    </source>
</evidence>
<dbReference type="Proteomes" id="UP001309876">
    <property type="component" value="Unassembled WGS sequence"/>
</dbReference>
<keyword evidence="2" id="KW-1185">Reference proteome</keyword>
<protein>
    <submittedName>
        <fullName evidence="1">Uncharacterized protein</fullName>
    </submittedName>
</protein>
<reference evidence="1 2" key="1">
    <citation type="submission" date="2023-08" db="EMBL/GenBank/DDBJ databases">
        <title>Black Yeasts Isolated from many extreme environments.</title>
        <authorList>
            <person name="Coleine C."/>
            <person name="Stajich J.E."/>
            <person name="Selbmann L."/>
        </authorList>
    </citation>
    <scope>NUCLEOTIDE SEQUENCE [LARGE SCALE GENOMIC DNA]</scope>
    <source>
        <strain evidence="1 2">CCFEE 5910</strain>
    </source>
</reference>
<sequence length="195" mass="22309">MSLTQPEIESQAQDEQQIAQIEDSIGDRVAGEKRKRSVSIVLDGKSLSPGGQPPAKQLKLDQSQANGLLKETEEALAGEEKQEILSTPEDVVEENKRKDVKMHFRSEPEPEPEPWFSQPLTWLTYNRNAASIQDSNLGRVLTDEEVQARKLRDQTKETVQHELWKTGASELVRMGRYRLKIMHDVKLERFYGRPM</sequence>
<evidence type="ECO:0000313" key="2">
    <source>
        <dbReference type="Proteomes" id="UP001309876"/>
    </source>
</evidence>